<evidence type="ECO:0000313" key="3">
    <source>
        <dbReference type="Proteomes" id="UP001608902"/>
    </source>
</evidence>
<evidence type="ECO:0000313" key="2">
    <source>
        <dbReference type="EMBL" id="MFH4982528.1"/>
    </source>
</evidence>
<dbReference type="Proteomes" id="UP001608902">
    <property type="component" value="Unassembled WGS sequence"/>
</dbReference>
<reference evidence="2 3" key="1">
    <citation type="submission" date="2024-08" db="EMBL/GenBank/DDBJ databases">
        <title>Gnathostoma spinigerum genome.</title>
        <authorList>
            <person name="Gonzalez-Bertolin B."/>
            <person name="Monzon S."/>
            <person name="Zaballos A."/>
            <person name="Jimenez P."/>
            <person name="Dekumyoy P."/>
            <person name="Varona S."/>
            <person name="Cuesta I."/>
            <person name="Sumanam S."/>
            <person name="Adisakwattana P."/>
            <person name="Gasser R.B."/>
            <person name="Hernandez-Gonzalez A."/>
            <person name="Young N.D."/>
            <person name="Perteguer M.J."/>
        </authorList>
    </citation>
    <scope>NUCLEOTIDE SEQUENCE [LARGE SCALE GENOMIC DNA]</scope>
    <source>
        <strain evidence="2">AL3</strain>
        <tissue evidence="2">Liver</tissue>
    </source>
</reference>
<evidence type="ECO:0000256" key="1">
    <source>
        <dbReference type="SAM" id="Phobius"/>
    </source>
</evidence>
<gene>
    <name evidence="2" type="ORF">AB6A40_009237</name>
</gene>
<organism evidence="2 3">
    <name type="scientific">Gnathostoma spinigerum</name>
    <dbReference type="NCBI Taxonomy" id="75299"/>
    <lineage>
        <taxon>Eukaryota</taxon>
        <taxon>Metazoa</taxon>
        <taxon>Ecdysozoa</taxon>
        <taxon>Nematoda</taxon>
        <taxon>Chromadorea</taxon>
        <taxon>Rhabditida</taxon>
        <taxon>Spirurina</taxon>
        <taxon>Gnathostomatomorpha</taxon>
        <taxon>Gnathostomatoidea</taxon>
        <taxon>Gnathostomatidae</taxon>
        <taxon>Gnathostoma</taxon>
    </lineage>
</organism>
<protein>
    <submittedName>
        <fullName evidence="2">Uncharacterized protein</fullName>
    </submittedName>
</protein>
<keyword evidence="3" id="KW-1185">Reference proteome</keyword>
<feature type="transmembrane region" description="Helical" evidence="1">
    <location>
        <begin position="12"/>
        <end position="37"/>
    </location>
</feature>
<name>A0ABD6EZG9_9BILA</name>
<dbReference type="AlphaFoldDB" id="A0ABD6EZG9"/>
<sequence length="94" mass="10545">MYLSTPIVDHCLMLTRCIVTFVIMKCSSLLLYFVVVFTTNNPLRYLISSTQSSTQRTELGNATVFSFRRSTPSTVNEVHKVLSSTNDDESGNSE</sequence>
<proteinExistence type="predicted"/>
<keyword evidence="1" id="KW-0472">Membrane</keyword>
<comment type="caution">
    <text evidence="2">The sequence shown here is derived from an EMBL/GenBank/DDBJ whole genome shotgun (WGS) entry which is preliminary data.</text>
</comment>
<dbReference type="EMBL" id="JBGFUD010009509">
    <property type="protein sequence ID" value="MFH4982528.1"/>
    <property type="molecule type" value="Genomic_DNA"/>
</dbReference>
<keyword evidence="1" id="KW-1133">Transmembrane helix</keyword>
<accession>A0ABD6EZG9</accession>
<keyword evidence="1" id="KW-0812">Transmembrane</keyword>
<feature type="non-terminal residue" evidence="2">
    <location>
        <position position="94"/>
    </location>
</feature>